<evidence type="ECO:0000313" key="2">
    <source>
        <dbReference type="Proteomes" id="UP000886851"/>
    </source>
</evidence>
<comment type="caution">
    <text evidence="1">The sequence shown here is derived from an EMBL/GenBank/DDBJ whole genome shotgun (WGS) entry which is preliminary data.</text>
</comment>
<dbReference type="EMBL" id="DXCV01000039">
    <property type="protein sequence ID" value="HIY88162.1"/>
    <property type="molecule type" value="Genomic_DNA"/>
</dbReference>
<evidence type="ECO:0000313" key="1">
    <source>
        <dbReference type="EMBL" id="HIY88162.1"/>
    </source>
</evidence>
<dbReference type="AlphaFoldDB" id="A0A9D2CJR5"/>
<reference evidence="1" key="2">
    <citation type="submission" date="2021-04" db="EMBL/GenBank/DDBJ databases">
        <authorList>
            <person name="Gilroy R."/>
        </authorList>
    </citation>
    <scope>NUCLEOTIDE SEQUENCE</scope>
    <source>
        <strain evidence="1">Gambia2-208</strain>
    </source>
</reference>
<name>A0A9D2CJR5_9BACE</name>
<protein>
    <submittedName>
        <fullName evidence="1">Uncharacterized protein</fullName>
    </submittedName>
</protein>
<dbReference type="Proteomes" id="UP000886851">
    <property type="component" value="Unassembled WGS sequence"/>
</dbReference>
<accession>A0A9D2CJR5</accession>
<organism evidence="1 2">
    <name type="scientific">Candidatus Bacteroides pullicola</name>
    <dbReference type="NCBI Taxonomy" id="2838475"/>
    <lineage>
        <taxon>Bacteria</taxon>
        <taxon>Pseudomonadati</taxon>
        <taxon>Bacteroidota</taxon>
        <taxon>Bacteroidia</taxon>
        <taxon>Bacteroidales</taxon>
        <taxon>Bacteroidaceae</taxon>
        <taxon>Bacteroides</taxon>
    </lineage>
</organism>
<reference evidence="1" key="1">
    <citation type="journal article" date="2021" name="PeerJ">
        <title>Extensive microbial diversity within the chicken gut microbiome revealed by metagenomics and culture.</title>
        <authorList>
            <person name="Gilroy R."/>
            <person name="Ravi A."/>
            <person name="Getino M."/>
            <person name="Pursley I."/>
            <person name="Horton D.L."/>
            <person name="Alikhan N.F."/>
            <person name="Baker D."/>
            <person name="Gharbi K."/>
            <person name="Hall N."/>
            <person name="Watson M."/>
            <person name="Adriaenssens E.M."/>
            <person name="Foster-Nyarko E."/>
            <person name="Jarju S."/>
            <person name="Secka A."/>
            <person name="Antonio M."/>
            <person name="Oren A."/>
            <person name="Chaudhuri R.R."/>
            <person name="La Ragione R."/>
            <person name="Hildebrand F."/>
            <person name="Pallen M.J."/>
        </authorList>
    </citation>
    <scope>NUCLEOTIDE SEQUENCE</scope>
    <source>
        <strain evidence="1">Gambia2-208</strain>
    </source>
</reference>
<sequence>MKKQPPKPPRDPTIPVRCKDCANASDFIENSCHCKAMGRRVCACNRYGRVCKYYEKRFSYA</sequence>
<gene>
    <name evidence="1" type="ORF">H9824_05605</name>
</gene>
<proteinExistence type="predicted"/>